<dbReference type="GO" id="GO:0003774">
    <property type="term" value="F:cytoskeletal motor activity"/>
    <property type="evidence" value="ECO:0007669"/>
    <property type="project" value="InterPro"/>
</dbReference>
<evidence type="ECO:0000256" key="5">
    <source>
        <dbReference type="ARBA" id="ARBA00022729"/>
    </source>
</evidence>
<comment type="function">
    <text evidence="1">Assembles around the rod to form the L-ring and probably protects the motor/basal body from shearing forces during rotation.</text>
</comment>
<evidence type="ECO:0000256" key="3">
    <source>
        <dbReference type="ARBA" id="ARBA00004442"/>
    </source>
</evidence>
<proteinExistence type="inferred from homology"/>
<dbReference type="GO" id="GO:0009427">
    <property type="term" value="C:bacterial-type flagellum basal body, distal rod, L ring"/>
    <property type="evidence" value="ECO:0007669"/>
    <property type="project" value="InterPro"/>
</dbReference>
<gene>
    <name evidence="11" type="ORF">HKW67_13670</name>
</gene>
<evidence type="ECO:0008006" key="13">
    <source>
        <dbReference type="Google" id="ProtNLM"/>
    </source>
</evidence>
<evidence type="ECO:0000256" key="2">
    <source>
        <dbReference type="ARBA" id="ARBA00004117"/>
    </source>
</evidence>
<evidence type="ECO:0000256" key="10">
    <source>
        <dbReference type="SAM" id="SignalP"/>
    </source>
</evidence>
<name>A0A6M4ISG2_9BACT</name>
<feature type="signal peptide" evidence="10">
    <location>
        <begin position="1"/>
        <end position="27"/>
    </location>
</feature>
<dbReference type="EMBL" id="CP053085">
    <property type="protein sequence ID" value="QJR36477.1"/>
    <property type="molecule type" value="Genomic_DNA"/>
</dbReference>
<protein>
    <recommendedName>
        <fullName evidence="13">Flagellar L-ring protein</fullName>
    </recommendedName>
</protein>
<dbReference type="PANTHER" id="PTHR34933:SF1">
    <property type="entry name" value="FLAGELLAR L-RING PROTEIN"/>
    <property type="match status" value="1"/>
</dbReference>
<dbReference type="Proteomes" id="UP000500938">
    <property type="component" value="Chromosome"/>
</dbReference>
<dbReference type="PRINTS" id="PR01008">
    <property type="entry name" value="FLGLRINGFLGH"/>
</dbReference>
<reference evidence="11 12" key="1">
    <citation type="submission" date="2020-05" db="EMBL/GenBank/DDBJ databases">
        <title>Complete genome sequence of Gemmatimonas greenlandica TET16.</title>
        <authorList>
            <person name="Zeng Y."/>
        </authorList>
    </citation>
    <scope>NUCLEOTIDE SEQUENCE [LARGE SCALE GENOMIC DNA]</scope>
    <source>
        <strain evidence="11 12">TET16</strain>
    </source>
</reference>
<evidence type="ECO:0000313" key="12">
    <source>
        <dbReference type="Proteomes" id="UP000500938"/>
    </source>
</evidence>
<evidence type="ECO:0000256" key="6">
    <source>
        <dbReference type="ARBA" id="ARBA00023136"/>
    </source>
</evidence>
<evidence type="ECO:0000313" key="11">
    <source>
        <dbReference type="EMBL" id="QJR36477.1"/>
    </source>
</evidence>
<feature type="region of interest" description="Disordered" evidence="9">
    <location>
        <begin position="103"/>
        <end position="127"/>
    </location>
</feature>
<keyword evidence="12" id="KW-1185">Reference proteome</keyword>
<evidence type="ECO:0000256" key="8">
    <source>
        <dbReference type="ARBA" id="ARBA00023237"/>
    </source>
</evidence>
<dbReference type="AlphaFoldDB" id="A0A6M4ISG2"/>
<accession>A0A6M4ISG2</accession>
<feature type="chain" id="PRO_5026772631" description="Flagellar L-ring protein" evidence="10">
    <location>
        <begin position="28"/>
        <end position="214"/>
    </location>
</feature>
<keyword evidence="8" id="KW-0998">Cell outer membrane</keyword>
<evidence type="ECO:0000256" key="4">
    <source>
        <dbReference type="ARBA" id="ARBA00006929"/>
    </source>
</evidence>
<dbReference type="RefSeq" id="WP_171225909.1">
    <property type="nucleotide sequence ID" value="NZ_CP053085.1"/>
</dbReference>
<dbReference type="InterPro" id="IPR000527">
    <property type="entry name" value="Flag_Lring"/>
</dbReference>
<evidence type="ECO:0000256" key="1">
    <source>
        <dbReference type="ARBA" id="ARBA00002591"/>
    </source>
</evidence>
<comment type="similarity">
    <text evidence="4">Belongs to the FlgH family.</text>
</comment>
<dbReference type="KEGG" id="ggr:HKW67_13670"/>
<dbReference type="GO" id="GO:0009279">
    <property type="term" value="C:cell outer membrane"/>
    <property type="evidence" value="ECO:0007669"/>
    <property type="project" value="UniProtKB-SubCell"/>
</dbReference>
<dbReference type="Pfam" id="PF02107">
    <property type="entry name" value="FlgH"/>
    <property type="match status" value="1"/>
</dbReference>
<evidence type="ECO:0000256" key="7">
    <source>
        <dbReference type="ARBA" id="ARBA00023143"/>
    </source>
</evidence>
<dbReference type="PANTHER" id="PTHR34933">
    <property type="entry name" value="FLAGELLAR L-RING PROTEIN"/>
    <property type="match status" value="1"/>
</dbReference>
<feature type="compositionally biased region" description="Polar residues" evidence="9">
    <location>
        <begin position="103"/>
        <end position="120"/>
    </location>
</feature>
<evidence type="ECO:0000256" key="9">
    <source>
        <dbReference type="SAM" id="MobiDB-lite"/>
    </source>
</evidence>
<keyword evidence="5 10" id="KW-0732">Signal</keyword>
<sequence>MNPTRLLVTTSVAVALALSAHPVLAQAAGAQAAPATASTVTVPPVAPIKPRESWTADRRNFAVGDIITILIDDYTISTAVKENSASDTRTRGLSVNAKLPTSSKQIGIDSRNNADQQQRGSARRENRFQNEMSVRIIAVGPNGLLQLKGTKKIDIDKALQDIVFTGWVRSQDVSTSNVIESSRVADAQLGYASPGPLGKPKQGMITKVLGAFWP</sequence>
<comment type="subcellular location">
    <subcellularLocation>
        <location evidence="2">Bacterial flagellum basal body</location>
    </subcellularLocation>
    <subcellularLocation>
        <location evidence="3">Cell outer membrane</location>
    </subcellularLocation>
</comment>
<keyword evidence="7" id="KW-0975">Bacterial flagellum</keyword>
<organism evidence="11 12">
    <name type="scientific">Gemmatimonas groenlandica</name>
    <dbReference type="NCBI Taxonomy" id="2732249"/>
    <lineage>
        <taxon>Bacteria</taxon>
        <taxon>Pseudomonadati</taxon>
        <taxon>Gemmatimonadota</taxon>
        <taxon>Gemmatimonadia</taxon>
        <taxon>Gemmatimonadales</taxon>
        <taxon>Gemmatimonadaceae</taxon>
        <taxon>Gemmatimonas</taxon>
    </lineage>
</organism>
<keyword evidence="6" id="KW-0472">Membrane</keyword>
<dbReference type="GO" id="GO:0071973">
    <property type="term" value="P:bacterial-type flagellum-dependent cell motility"/>
    <property type="evidence" value="ECO:0007669"/>
    <property type="project" value="InterPro"/>
</dbReference>